<evidence type="ECO:0000313" key="3">
    <source>
        <dbReference type="Proteomes" id="UP001165289"/>
    </source>
</evidence>
<dbReference type="SUPFAM" id="SSF51206">
    <property type="entry name" value="cAMP-binding domain-like"/>
    <property type="match status" value="2"/>
</dbReference>
<dbReference type="PANTHER" id="PTHR23011">
    <property type="entry name" value="CYCLIC NUCLEOTIDE-BINDING DOMAIN CONTAINING PROTEIN"/>
    <property type="match status" value="1"/>
</dbReference>
<feature type="domain" description="Cyclic nucleotide-binding" evidence="1">
    <location>
        <begin position="1"/>
        <end position="77"/>
    </location>
</feature>
<evidence type="ECO:0000313" key="2">
    <source>
        <dbReference type="EMBL" id="KAI6650182.1"/>
    </source>
</evidence>
<proteinExistence type="predicted"/>
<dbReference type="EMBL" id="JAKMXF010000313">
    <property type="protein sequence ID" value="KAI6650182.1"/>
    <property type="molecule type" value="Genomic_DNA"/>
</dbReference>
<gene>
    <name evidence="2" type="ORF">LOD99_6099</name>
</gene>
<dbReference type="PANTHER" id="PTHR23011:SF44">
    <property type="entry name" value="CYCLIC NUCLEOTIDE-BINDING DOMAIN-CONTAINING PROTEIN"/>
    <property type="match status" value="1"/>
</dbReference>
<name>A0AAV7JN90_9METZ</name>
<dbReference type="InterPro" id="IPR000595">
    <property type="entry name" value="cNMP-bd_dom"/>
</dbReference>
<organism evidence="2 3">
    <name type="scientific">Oopsacas minuta</name>
    <dbReference type="NCBI Taxonomy" id="111878"/>
    <lineage>
        <taxon>Eukaryota</taxon>
        <taxon>Metazoa</taxon>
        <taxon>Porifera</taxon>
        <taxon>Hexactinellida</taxon>
        <taxon>Hexasterophora</taxon>
        <taxon>Lyssacinosida</taxon>
        <taxon>Leucopsacidae</taxon>
        <taxon>Oopsacas</taxon>
    </lineage>
</organism>
<dbReference type="CDD" id="cd00038">
    <property type="entry name" value="CAP_ED"/>
    <property type="match status" value="1"/>
</dbReference>
<dbReference type="Gene3D" id="2.60.120.10">
    <property type="entry name" value="Jelly Rolls"/>
    <property type="match status" value="2"/>
</dbReference>
<dbReference type="InterPro" id="IPR014710">
    <property type="entry name" value="RmlC-like_jellyroll"/>
</dbReference>
<reference evidence="2 3" key="1">
    <citation type="journal article" date="2023" name="BMC Biol.">
        <title>The compact genome of the sponge Oopsacas minuta (Hexactinellida) is lacking key metazoan core genes.</title>
        <authorList>
            <person name="Santini S."/>
            <person name="Schenkelaars Q."/>
            <person name="Jourda C."/>
            <person name="Duchesne M."/>
            <person name="Belahbib H."/>
            <person name="Rocher C."/>
            <person name="Selva M."/>
            <person name="Riesgo A."/>
            <person name="Vervoort M."/>
            <person name="Leys S.P."/>
            <person name="Kodjabachian L."/>
            <person name="Le Bivic A."/>
            <person name="Borchiellini C."/>
            <person name="Claverie J.M."/>
            <person name="Renard E."/>
        </authorList>
    </citation>
    <scope>NUCLEOTIDE SEQUENCE [LARGE SCALE GENOMIC DNA]</scope>
    <source>
        <strain evidence="2">SPO-2</strain>
    </source>
</reference>
<dbReference type="Proteomes" id="UP001165289">
    <property type="component" value="Unassembled WGS sequence"/>
</dbReference>
<protein>
    <submittedName>
        <fullName evidence="2">Cyclic nucleotide-binding domain-containing protein 2</fullName>
    </submittedName>
</protein>
<comment type="caution">
    <text evidence="2">The sequence shown here is derived from an EMBL/GenBank/DDBJ whole genome shotgun (WGS) entry which is preliminary data.</text>
</comment>
<dbReference type="Pfam" id="PF00027">
    <property type="entry name" value="cNMP_binding"/>
    <property type="match status" value="1"/>
</dbReference>
<keyword evidence="3" id="KW-1185">Reference proteome</keyword>
<accession>A0AAV7JN90</accession>
<evidence type="ECO:0000259" key="1">
    <source>
        <dbReference type="PROSITE" id="PS50042"/>
    </source>
</evidence>
<dbReference type="AlphaFoldDB" id="A0AAV7JN90"/>
<dbReference type="PROSITE" id="PS50042">
    <property type="entry name" value="CNMP_BINDING_3"/>
    <property type="match status" value="1"/>
</dbReference>
<dbReference type="InterPro" id="IPR018490">
    <property type="entry name" value="cNMP-bd_dom_sf"/>
</dbReference>
<sequence>MEEDQTTLNLEKTKIVTELREGSSFGELALIHECKKRATIVSKEMSELLVVHKEDFEVVMKKMTEQDWEIRHNFFKQFKYMQSWSDSKISIITESSSIEEFSPNTVIFRNFPKKDHVYFIVTGQCKVVQDIELYEKKLFQGYNEYYLKRSHSNPDLFRDLGAECKDESLYHDNDNQEFTER</sequence>